<name>A0A401UUQ2_9CLOT</name>
<evidence type="ECO:0000313" key="3">
    <source>
        <dbReference type="Proteomes" id="UP000287872"/>
    </source>
</evidence>
<reference evidence="2 3" key="1">
    <citation type="submission" date="2018-11" db="EMBL/GenBank/DDBJ databases">
        <title>Genome sequencing and assembly of Clostridium tagluense strain A121.</title>
        <authorList>
            <person name="Murakami T."/>
            <person name="Segawa T."/>
            <person name="Shcherbakova V.A."/>
            <person name="Mori H."/>
            <person name="Yoshimura Y."/>
        </authorList>
    </citation>
    <scope>NUCLEOTIDE SEQUENCE [LARGE SCALE GENOMIC DNA]</scope>
    <source>
        <strain evidence="2 3">A121</strain>
    </source>
</reference>
<dbReference type="InterPro" id="IPR051083">
    <property type="entry name" value="GrpII_Intron_Splice-Mob/Def"/>
</dbReference>
<gene>
    <name evidence="2" type="ORF">Ctaglu_48470</name>
</gene>
<organism evidence="2 3">
    <name type="scientific">Clostridium tagluense</name>
    <dbReference type="NCBI Taxonomy" id="360422"/>
    <lineage>
        <taxon>Bacteria</taxon>
        <taxon>Bacillati</taxon>
        <taxon>Bacillota</taxon>
        <taxon>Clostridia</taxon>
        <taxon>Eubacteriales</taxon>
        <taxon>Clostridiaceae</taxon>
        <taxon>Clostridium</taxon>
    </lineage>
</organism>
<dbReference type="Proteomes" id="UP000287872">
    <property type="component" value="Unassembled WGS sequence"/>
</dbReference>
<protein>
    <recommendedName>
        <fullName evidence="1">Reverse transcriptase domain-containing protein</fullName>
    </recommendedName>
</protein>
<comment type="caution">
    <text evidence="2">The sequence shown here is derived from an EMBL/GenBank/DDBJ whole genome shotgun (WGS) entry which is preliminary data.</text>
</comment>
<dbReference type="InterPro" id="IPR043502">
    <property type="entry name" value="DNA/RNA_pol_sf"/>
</dbReference>
<dbReference type="PANTHER" id="PTHR34047">
    <property type="entry name" value="NUCLEAR INTRON MATURASE 1, MITOCHONDRIAL-RELATED"/>
    <property type="match status" value="1"/>
</dbReference>
<dbReference type="InterPro" id="IPR000477">
    <property type="entry name" value="RT_dom"/>
</dbReference>
<keyword evidence="3" id="KW-1185">Reference proteome</keyword>
<dbReference type="PANTHER" id="PTHR34047:SF8">
    <property type="entry name" value="PROTEIN YKFC"/>
    <property type="match status" value="1"/>
</dbReference>
<dbReference type="Pfam" id="PF00078">
    <property type="entry name" value="RVT_1"/>
    <property type="match status" value="1"/>
</dbReference>
<dbReference type="EMBL" id="BHYK01000072">
    <property type="protein sequence ID" value="GCD13224.1"/>
    <property type="molecule type" value="Genomic_DNA"/>
</dbReference>
<evidence type="ECO:0000259" key="1">
    <source>
        <dbReference type="Pfam" id="PF00078"/>
    </source>
</evidence>
<dbReference type="SUPFAM" id="SSF56672">
    <property type="entry name" value="DNA/RNA polymerases"/>
    <property type="match status" value="1"/>
</dbReference>
<feature type="domain" description="Reverse transcriptase" evidence="1">
    <location>
        <begin position="121"/>
        <end position="202"/>
    </location>
</feature>
<accession>A0A401UUQ2</accession>
<evidence type="ECO:0000313" key="2">
    <source>
        <dbReference type="EMBL" id="GCD13224.1"/>
    </source>
</evidence>
<dbReference type="AlphaFoldDB" id="A0A401UUQ2"/>
<proteinExistence type="predicted"/>
<dbReference type="CDD" id="cd01651">
    <property type="entry name" value="RT_G2_intron"/>
    <property type="match status" value="1"/>
</dbReference>
<dbReference type="RefSeq" id="WP_125006580.1">
    <property type="nucleotide sequence ID" value="NZ_BHYK01000072.1"/>
</dbReference>
<sequence>MKVTNEEIKYSQLQINFEDSRQEDSTEHEINAGVYASSKITENNITNGFLVKDRLLEKIMDKENVRVALNRVISNKGSHGIDRMKVDELRAYLNENWITLKQSAMDWKFRPNPARRVEILKEDGIKKRKLGIPTTVDRVIQQAIAQILSPMYEIQFSDSSYGFRPNQSAHQSIRKCKQYIQEGYNYAVDMDLEKYFDTIDHSGVSPT</sequence>
<dbReference type="OrthoDB" id="9793236at2"/>